<name>A0A7K0DD84_9NOCA</name>
<evidence type="ECO:0000256" key="2">
    <source>
        <dbReference type="ARBA" id="ARBA00022603"/>
    </source>
</evidence>
<reference evidence="8 9" key="1">
    <citation type="submission" date="2019-10" db="EMBL/GenBank/DDBJ databases">
        <title>Nocardia macrotermitis sp. nov. and Nocardia aurantia sp. nov., isolated from the gut of fungus growing-termite Macrotermes natalensis.</title>
        <authorList>
            <person name="Benndorf R."/>
            <person name="Schwitalla J."/>
            <person name="Martin K."/>
            <person name="De Beer W."/>
            <person name="Kaster A.-K."/>
            <person name="Vollmers J."/>
            <person name="Poulsen M."/>
            <person name="Beemelmanns C."/>
        </authorList>
    </citation>
    <scope>NUCLEOTIDE SEQUENCE [LARGE SCALE GENOMIC DNA]</scope>
    <source>
        <strain evidence="8 9">RB20</strain>
    </source>
</reference>
<dbReference type="Proteomes" id="UP000438448">
    <property type="component" value="Unassembled WGS sequence"/>
</dbReference>
<dbReference type="InterPro" id="IPR001525">
    <property type="entry name" value="C5_MeTfrase"/>
</dbReference>
<organism evidence="8 9">
    <name type="scientific">Nocardia macrotermitis</name>
    <dbReference type="NCBI Taxonomy" id="2585198"/>
    <lineage>
        <taxon>Bacteria</taxon>
        <taxon>Bacillati</taxon>
        <taxon>Actinomycetota</taxon>
        <taxon>Actinomycetes</taxon>
        <taxon>Mycobacteriales</taxon>
        <taxon>Nocardiaceae</taxon>
        <taxon>Nocardia</taxon>
    </lineage>
</organism>
<protein>
    <recommendedName>
        <fullName evidence="1">DNA (cytosine-5-)-methyltransferase</fullName>
        <ecNumber evidence="1">2.1.1.37</ecNumber>
    </recommendedName>
</protein>
<dbReference type="PROSITE" id="PS51679">
    <property type="entry name" value="SAM_MT_C5"/>
    <property type="match status" value="1"/>
</dbReference>
<dbReference type="Pfam" id="PF00145">
    <property type="entry name" value="DNA_methylase"/>
    <property type="match status" value="1"/>
</dbReference>
<sequence length="414" mass="46039">MPNFYEFFAGGGMARAGLGDGWACLLANDIDPKKTKSYEQNWGASELHLGDVAELTLKELTRKLDTQRADLAWASFPCQDLSLAGSGAGLNGERSGTFRAFWKQIESLKTVGRAPKMVVLENVVGALTAGKNSEGKNDGRDFVELGRHLSDGNYRFGAVIVDAVHWVPQSRPRLFIIAIHESVPIPADLQVDTPSRYWHPKSLVTAHDRLGQALEEIDKRWIWWSLPAPPTQRPVFKNLEALIEKKDNPEGVSWHTSKETEALFRLMSETSKKKVSEAQLQTEDGSRQVATVYKRMRPEGEIVVIDGKSRRKNIQRAEVRFDNIAGCLRTPTGGSSRQTILVIQKGKVRSRLLSPLEVTRLMGLEDDYKKPDKYNDTYHLAGDGVVVDVVHFLAENILEPTLAAAETEPATLIA</sequence>
<dbReference type="RefSeq" id="WP_153415320.1">
    <property type="nucleotide sequence ID" value="NZ_WEGK01000020.1"/>
</dbReference>
<dbReference type="PANTHER" id="PTHR46098">
    <property type="entry name" value="TRNA (CYTOSINE(38)-C(5))-METHYLTRANSFERASE"/>
    <property type="match status" value="1"/>
</dbReference>
<dbReference type="InterPro" id="IPR050750">
    <property type="entry name" value="C5-MTase"/>
</dbReference>
<dbReference type="AlphaFoldDB" id="A0A7K0DD84"/>
<dbReference type="InterPro" id="IPR029063">
    <property type="entry name" value="SAM-dependent_MTases_sf"/>
</dbReference>
<keyword evidence="3 6" id="KW-0808">Transferase</keyword>
<dbReference type="SUPFAM" id="SSF53335">
    <property type="entry name" value="S-adenosyl-L-methionine-dependent methyltransferases"/>
    <property type="match status" value="1"/>
</dbReference>
<dbReference type="EC" id="2.1.1.37" evidence="1"/>
<evidence type="ECO:0000256" key="1">
    <source>
        <dbReference type="ARBA" id="ARBA00011975"/>
    </source>
</evidence>
<proteinExistence type="inferred from homology"/>
<dbReference type="Gene3D" id="3.90.120.10">
    <property type="entry name" value="DNA Methylase, subunit A, domain 2"/>
    <property type="match status" value="1"/>
</dbReference>
<dbReference type="GO" id="GO:0003886">
    <property type="term" value="F:DNA (cytosine-5-)-methyltransferase activity"/>
    <property type="evidence" value="ECO:0007669"/>
    <property type="project" value="UniProtKB-EC"/>
</dbReference>
<dbReference type="OrthoDB" id="9813719at2"/>
<keyword evidence="9" id="KW-1185">Reference proteome</keyword>
<comment type="similarity">
    <text evidence="6 7">Belongs to the class I-like SAM-binding methyltransferase superfamily. C5-methyltransferase family.</text>
</comment>
<evidence type="ECO:0000313" key="8">
    <source>
        <dbReference type="EMBL" id="MQY23569.1"/>
    </source>
</evidence>
<dbReference type="NCBIfam" id="TIGR00675">
    <property type="entry name" value="dcm"/>
    <property type="match status" value="1"/>
</dbReference>
<evidence type="ECO:0000256" key="6">
    <source>
        <dbReference type="PROSITE-ProRule" id="PRU01016"/>
    </source>
</evidence>
<feature type="active site" evidence="6">
    <location>
        <position position="78"/>
    </location>
</feature>
<evidence type="ECO:0000256" key="7">
    <source>
        <dbReference type="RuleBase" id="RU000416"/>
    </source>
</evidence>
<dbReference type="GO" id="GO:0032259">
    <property type="term" value="P:methylation"/>
    <property type="evidence" value="ECO:0007669"/>
    <property type="project" value="UniProtKB-KW"/>
</dbReference>
<comment type="caution">
    <text evidence="8">The sequence shown here is derived from an EMBL/GenBank/DDBJ whole genome shotgun (WGS) entry which is preliminary data.</text>
</comment>
<accession>A0A7K0DD84</accession>
<dbReference type="PRINTS" id="PR00105">
    <property type="entry name" value="C5METTRFRASE"/>
</dbReference>
<evidence type="ECO:0000256" key="3">
    <source>
        <dbReference type="ARBA" id="ARBA00022679"/>
    </source>
</evidence>
<keyword evidence="2 6" id="KW-0489">Methyltransferase</keyword>
<evidence type="ECO:0000256" key="4">
    <source>
        <dbReference type="ARBA" id="ARBA00022691"/>
    </source>
</evidence>
<dbReference type="EMBL" id="WEGK01000020">
    <property type="protein sequence ID" value="MQY23569.1"/>
    <property type="molecule type" value="Genomic_DNA"/>
</dbReference>
<keyword evidence="5" id="KW-0680">Restriction system</keyword>
<keyword evidence="4 6" id="KW-0949">S-adenosyl-L-methionine</keyword>
<gene>
    <name evidence="8" type="ORF">NRB20_67000</name>
</gene>
<dbReference type="PANTHER" id="PTHR46098:SF1">
    <property type="entry name" value="TRNA (CYTOSINE(38)-C(5))-METHYLTRANSFERASE"/>
    <property type="match status" value="1"/>
</dbReference>
<dbReference type="GO" id="GO:0009307">
    <property type="term" value="P:DNA restriction-modification system"/>
    <property type="evidence" value="ECO:0007669"/>
    <property type="project" value="UniProtKB-KW"/>
</dbReference>
<evidence type="ECO:0000313" key="9">
    <source>
        <dbReference type="Proteomes" id="UP000438448"/>
    </source>
</evidence>
<evidence type="ECO:0000256" key="5">
    <source>
        <dbReference type="ARBA" id="ARBA00022747"/>
    </source>
</evidence>
<dbReference type="Gene3D" id="3.40.50.150">
    <property type="entry name" value="Vaccinia Virus protein VP39"/>
    <property type="match status" value="1"/>
</dbReference>